<dbReference type="GO" id="GO:0016989">
    <property type="term" value="F:sigma factor antagonist activity"/>
    <property type="evidence" value="ECO:0007669"/>
    <property type="project" value="TreeGrafter"/>
</dbReference>
<dbReference type="InterPro" id="IPR003961">
    <property type="entry name" value="FN3_dom"/>
</dbReference>
<evidence type="ECO:0000313" key="3">
    <source>
        <dbReference type="EMBL" id="PIR94068.1"/>
    </source>
</evidence>
<dbReference type="InterPro" id="IPR036116">
    <property type="entry name" value="FN3_sf"/>
</dbReference>
<dbReference type="PROSITE" id="PS50853">
    <property type="entry name" value="FN3"/>
    <property type="match status" value="1"/>
</dbReference>
<keyword evidence="1" id="KW-0472">Membrane</keyword>
<gene>
    <name evidence="3" type="ORF">COT97_03210</name>
</gene>
<name>A0A2H0V4R9_9BACT</name>
<organism evidence="3 4">
    <name type="scientific">Candidatus Falkowbacteria bacterium CG10_big_fil_rev_8_21_14_0_10_39_11</name>
    <dbReference type="NCBI Taxonomy" id="1974565"/>
    <lineage>
        <taxon>Bacteria</taxon>
        <taxon>Candidatus Falkowiibacteriota</taxon>
    </lineage>
</organism>
<evidence type="ECO:0000313" key="4">
    <source>
        <dbReference type="Proteomes" id="UP000229901"/>
    </source>
</evidence>
<evidence type="ECO:0000256" key="1">
    <source>
        <dbReference type="SAM" id="Phobius"/>
    </source>
</evidence>
<evidence type="ECO:0000259" key="2">
    <source>
        <dbReference type="PROSITE" id="PS50853"/>
    </source>
</evidence>
<reference evidence="4" key="1">
    <citation type="submission" date="2017-09" db="EMBL/GenBank/DDBJ databases">
        <title>Depth-based differentiation of microbial function through sediment-hosted aquifers and enrichment of novel symbionts in the deep terrestrial subsurface.</title>
        <authorList>
            <person name="Probst A.J."/>
            <person name="Ladd B."/>
            <person name="Jarett J.K."/>
            <person name="Geller-Mcgrath D.E."/>
            <person name="Sieber C.M.K."/>
            <person name="Emerson J.B."/>
            <person name="Anantharaman K."/>
            <person name="Thomas B.C."/>
            <person name="Malmstrom R."/>
            <person name="Stieglmeier M."/>
            <person name="Klingl A."/>
            <person name="Woyke T."/>
            <person name="Ryan C.M."/>
            <person name="Banfield J.F."/>
        </authorList>
    </citation>
    <scope>NUCLEOTIDE SEQUENCE [LARGE SCALE GENOMIC DNA]</scope>
</reference>
<feature type="domain" description="Fibronectin type-III" evidence="2">
    <location>
        <begin position="538"/>
        <end position="629"/>
    </location>
</feature>
<dbReference type="EMBL" id="PFAP01000020">
    <property type="protein sequence ID" value="PIR94068.1"/>
    <property type="molecule type" value="Genomic_DNA"/>
</dbReference>
<dbReference type="InterPro" id="IPR012373">
    <property type="entry name" value="Ferrdict_sens_TM"/>
</dbReference>
<dbReference type="Proteomes" id="UP000229901">
    <property type="component" value="Unassembled WGS sequence"/>
</dbReference>
<feature type="transmembrane region" description="Helical" evidence="1">
    <location>
        <begin position="26"/>
        <end position="44"/>
    </location>
</feature>
<dbReference type="Gene3D" id="2.60.40.10">
    <property type="entry name" value="Immunoglobulins"/>
    <property type="match status" value="2"/>
</dbReference>
<dbReference type="PANTHER" id="PTHR30273">
    <property type="entry name" value="PERIPLASMIC SIGNAL SENSOR AND SIGMA FACTOR ACTIVATOR FECR-RELATED"/>
    <property type="match status" value="1"/>
</dbReference>
<comment type="caution">
    <text evidence="3">The sequence shown here is derived from an EMBL/GenBank/DDBJ whole genome shotgun (WGS) entry which is preliminary data.</text>
</comment>
<dbReference type="SUPFAM" id="SSF49265">
    <property type="entry name" value="Fibronectin type III"/>
    <property type="match status" value="1"/>
</dbReference>
<dbReference type="Pfam" id="PF04773">
    <property type="entry name" value="FecR"/>
    <property type="match status" value="1"/>
</dbReference>
<dbReference type="AlphaFoldDB" id="A0A2H0V4R9"/>
<dbReference type="PANTHER" id="PTHR30273:SF2">
    <property type="entry name" value="PROTEIN FECR"/>
    <property type="match status" value="1"/>
</dbReference>
<keyword evidence="1" id="KW-1133">Transmembrane helix</keyword>
<sequence>MQVYSSFNPQNHKNYYRKPFYKTKGFLVMSIIGLLLIIFIVWSIKTPVPNETVDLTADEVATSSFAQLTEVKGEVQLKKDGEWTDANRNDFFEPGVEVKTGADSRAVLNFPDGSIVRLAEKTWLFFEQFNQSDIKIKLIEGRAFHRVNEASPAIYQVYSKRVELTALGTAFDTQIDGTLKLAVTEGKVKAKIFETESQENIVNMRTIDEGYVANIDPDAETDLSIDSTEKQVDYFWDDDWIVWNKEQDEKMNMYLGVFAANIKLVITSPEKTEFETDEQELIISGKTDSEAEVFIDGTEVKNNDGSFEHKYVLQEGENKIEINVKKDKKINKKLLTVKYTKAADPIAISAKIEDTNKVVVNFTLGENSEYSTIKLLRSDDGDPNLNNSDVKTLDKDNPYTSSPLDDGVYYFKACLFSDNQCQEWSNIEKVEIKKQSESTITLLGSTNNKNITVNWTLAASDNFEFDDYRIILSEQANPTWPASRYHAVNKVVTTDEWPNLEAGIYYIRVCAYFNGDCKPYSNVLNYTIGSDDPVAETPTGSISLTGTAETARARLSWSAANLTADNGYRILMSFTPTPQYPQDLAFETTDTSYTWSELNTGDDYYFRICAKKSDNTCGTYSNIINLLIK</sequence>
<protein>
    <recommendedName>
        <fullName evidence="2">Fibronectin type-III domain-containing protein</fullName>
    </recommendedName>
</protein>
<keyword evidence="1" id="KW-0812">Transmembrane</keyword>
<dbReference type="InterPro" id="IPR013783">
    <property type="entry name" value="Ig-like_fold"/>
</dbReference>
<dbReference type="InterPro" id="IPR006860">
    <property type="entry name" value="FecR"/>
</dbReference>
<accession>A0A2H0V4R9</accession>
<dbReference type="Gene3D" id="2.60.120.1440">
    <property type="match status" value="1"/>
</dbReference>
<proteinExistence type="predicted"/>